<dbReference type="Proteomes" id="UP000014760">
    <property type="component" value="Unassembled WGS sequence"/>
</dbReference>
<name>R7T6J8_CAPTE</name>
<sequence length="529" mass="59177">MGTCGVGMMFPSTGLQRDLETARIIRRRQRMKFLFGRTPSQEIPDQEVPRDRWDEFRQRRLLRRQQQDATLKTEESDISPEWVIENVRTKRERFLDILTRSGIRFKSIYSQNDHTPLAPTENAAITNPNSAVDLSVTKIRAQTIDKDAALDDLDPAQPIICNPSDKTRVRVQLNQSDGISSLAGTQESSHNVGLSVEDAESVRESPGCKSDLEIQGSRDSETLVKQRINGSSSEEVLGLPTIAKVPIEEAEDIHRLPLPSVQSLVEPVATTSEKEEEKALVEVPTKMPQSVPDKPEVKEAAIEPTSSKDIDLSKQSRDAQTSNQANSKSEDPDDPPNTRELKQKKSKKSKSVFRLSVPWAKKGSSGTQTSGGGIPPVKPPTDNTKDTLPRGYDVIPEASKIEAATQEQDLIDSTDSVIRLRPHQPQNDEFIRYIIRDSDGAGLKPFEPQNEEFIKYIIKEDAPVRRDPSGVVIHPKLADPEPKTPLEYEPIEESSPEDSEVDEAKPKRKSVWGRFRSSFRKLKSKKGKN</sequence>
<feature type="region of interest" description="Disordered" evidence="1">
    <location>
        <begin position="179"/>
        <end position="217"/>
    </location>
</feature>
<feature type="compositionally biased region" description="Polar residues" evidence="1">
    <location>
        <begin position="179"/>
        <end position="192"/>
    </location>
</feature>
<feature type="compositionally biased region" description="Polar residues" evidence="1">
    <location>
        <begin position="318"/>
        <end position="327"/>
    </location>
</feature>
<feature type="region of interest" description="Disordered" evidence="1">
    <location>
        <begin position="267"/>
        <end position="391"/>
    </location>
</feature>
<accession>R7T6J8</accession>
<reference evidence="3" key="3">
    <citation type="submission" date="2015-06" db="UniProtKB">
        <authorList>
            <consortium name="EnsemblMetazoa"/>
        </authorList>
    </citation>
    <scope>IDENTIFICATION</scope>
</reference>
<proteinExistence type="predicted"/>
<organism evidence="2">
    <name type="scientific">Capitella teleta</name>
    <name type="common">Polychaete worm</name>
    <dbReference type="NCBI Taxonomy" id="283909"/>
    <lineage>
        <taxon>Eukaryota</taxon>
        <taxon>Metazoa</taxon>
        <taxon>Spiralia</taxon>
        <taxon>Lophotrochozoa</taxon>
        <taxon>Annelida</taxon>
        <taxon>Polychaeta</taxon>
        <taxon>Sedentaria</taxon>
        <taxon>Scolecida</taxon>
        <taxon>Capitellidae</taxon>
        <taxon>Capitella</taxon>
    </lineage>
</organism>
<evidence type="ECO:0000313" key="3">
    <source>
        <dbReference type="EnsemblMetazoa" id="CapteP198790"/>
    </source>
</evidence>
<dbReference type="EMBL" id="AMQN01015025">
    <property type="status" value="NOT_ANNOTATED_CDS"/>
    <property type="molecule type" value="Genomic_DNA"/>
</dbReference>
<keyword evidence="4" id="KW-1185">Reference proteome</keyword>
<feature type="compositionally biased region" description="Basic and acidic residues" evidence="1">
    <location>
        <begin position="476"/>
        <end position="486"/>
    </location>
</feature>
<dbReference type="EMBL" id="KB311516">
    <property type="protein sequence ID" value="ELT89120.1"/>
    <property type="molecule type" value="Genomic_DNA"/>
</dbReference>
<reference evidence="4" key="1">
    <citation type="submission" date="2012-12" db="EMBL/GenBank/DDBJ databases">
        <authorList>
            <person name="Hellsten U."/>
            <person name="Grimwood J."/>
            <person name="Chapman J.A."/>
            <person name="Shapiro H."/>
            <person name="Aerts A."/>
            <person name="Otillar R.P."/>
            <person name="Terry A.Y."/>
            <person name="Boore J.L."/>
            <person name="Simakov O."/>
            <person name="Marletaz F."/>
            <person name="Cho S.-J."/>
            <person name="Edsinger-Gonzales E."/>
            <person name="Havlak P."/>
            <person name="Kuo D.-H."/>
            <person name="Larsson T."/>
            <person name="Lv J."/>
            <person name="Arendt D."/>
            <person name="Savage R."/>
            <person name="Osoegawa K."/>
            <person name="de Jong P."/>
            <person name="Lindberg D.R."/>
            <person name="Seaver E.C."/>
            <person name="Weisblat D.A."/>
            <person name="Putnam N.H."/>
            <person name="Grigoriev I.V."/>
            <person name="Rokhsar D.S."/>
        </authorList>
    </citation>
    <scope>NUCLEOTIDE SEQUENCE</scope>
    <source>
        <strain evidence="4">I ESC-2004</strain>
    </source>
</reference>
<feature type="compositionally biased region" description="Acidic residues" evidence="1">
    <location>
        <begin position="489"/>
        <end position="501"/>
    </location>
</feature>
<feature type="compositionally biased region" description="Basic and acidic residues" evidence="1">
    <location>
        <begin position="293"/>
        <end position="317"/>
    </location>
</feature>
<feature type="region of interest" description="Disordered" evidence="1">
    <location>
        <begin position="467"/>
        <end position="510"/>
    </location>
</feature>
<evidence type="ECO:0000256" key="1">
    <source>
        <dbReference type="SAM" id="MobiDB-lite"/>
    </source>
</evidence>
<dbReference type="HOGENOM" id="CLU_515121_0_0_1"/>
<dbReference type="EnsemblMetazoa" id="CapteT198790">
    <property type="protein sequence ID" value="CapteP198790"/>
    <property type="gene ID" value="CapteG198790"/>
</dbReference>
<dbReference type="AlphaFoldDB" id="R7T6J8"/>
<protein>
    <submittedName>
        <fullName evidence="2 3">Uncharacterized protein</fullName>
    </submittedName>
</protein>
<gene>
    <name evidence="2" type="ORF">CAPTEDRAFT_198790</name>
</gene>
<evidence type="ECO:0000313" key="2">
    <source>
        <dbReference type="EMBL" id="ELT89120.1"/>
    </source>
</evidence>
<reference evidence="2 4" key="2">
    <citation type="journal article" date="2013" name="Nature">
        <title>Insights into bilaterian evolution from three spiralian genomes.</title>
        <authorList>
            <person name="Simakov O."/>
            <person name="Marletaz F."/>
            <person name="Cho S.J."/>
            <person name="Edsinger-Gonzales E."/>
            <person name="Havlak P."/>
            <person name="Hellsten U."/>
            <person name="Kuo D.H."/>
            <person name="Larsson T."/>
            <person name="Lv J."/>
            <person name="Arendt D."/>
            <person name="Savage R."/>
            <person name="Osoegawa K."/>
            <person name="de Jong P."/>
            <person name="Grimwood J."/>
            <person name="Chapman J.A."/>
            <person name="Shapiro H."/>
            <person name="Aerts A."/>
            <person name="Otillar R.P."/>
            <person name="Terry A.Y."/>
            <person name="Boore J.L."/>
            <person name="Grigoriev I.V."/>
            <person name="Lindberg D.R."/>
            <person name="Seaver E.C."/>
            <person name="Weisblat D.A."/>
            <person name="Putnam N.H."/>
            <person name="Rokhsar D.S."/>
        </authorList>
    </citation>
    <scope>NUCLEOTIDE SEQUENCE</scope>
    <source>
        <strain evidence="2 4">I ESC-2004</strain>
    </source>
</reference>
<evidence type="ECO:0000313" key="4">
    <source>
        <dbReference type="Proteomes" id="UP000014760"/>
    </source>
</evidence>